<dbReference type="AlphaFoldDB" id="A0A5N8XR82"/>
<dbReference type="SMART" id="SM00421">
    <property type="entry name" value="HTH_LUXR"/>
    <property type="match status" value="1"/>
</dbReference>
<dbReference type="InterPro" id="IPR016032">
    <property type="entry name" value="Sig_transdc_resp-reg_C-effctor"/>
</dbReference>
<dbReference type="PROSITE" id="PS00622">
    <property type="entry name" value="HTH_LUXR_1"/>
    <property type="match status" value="1"/>
</dbReference>
<evidence type="ECO:0000259" key="2">
    <source>
        <dbReference type="PROSITE" id="PS50043"/>
    </source>
</evidence>
<dbReference type="CDD" id="cd06170">
    <property type="entry name" value="LuxR_C_like"/>
    <property type="match status" value="1"/>
</dbReference>
<protein>
    <submittedName>
        <fullName evidence="3">Response regulator transcription factor</fullName>
    </submittedName>
</protein>
<dbReference type="InterPro" id="IPR000792">
    <property type="entry name" value="Tscrpt_reg_LuxR_C"/>
</dbReference>
<evidence type="ECO:0000313" key="4">
    <source>
        <dbReference type="Proteomes" id="UP000400924"/>
    </source>
</evidence>
<proteinExistence type="predicted"/>
<dbReference type="EMBL" id="VJZC01000305">
    <property type="protein sequence ID" value="MPY61478.1"/>
    <property type="molecule type" value="Genomic_DNA"/>
</dbReference>
<gene>
    <name evidence="3" type="ORF">FNH08_31360</name>
</gene>
<dbReference type="PRINTS" id="PR00038">
    <property type="entry name" value="HTHLUXR"/>
</dbReference>
<accession>A0A5N8XR82</accession>
<dbReference type="Pfam" id="PF00196">
    <property type="entry name" value="GerE"/>
    <property type="match status" value="1"/>
</dbReference>
<evidence type="ECO:0000313" key="3">
    <source>
        <dbReference type="EMBL" id="MPY61478.1"/>
    </source>
</evidence>
<evidence type="ECO:0000256" key="1">
    <source>
        <dbReference type="ARBA" id="ARBA00023125"/>
    </source>
</evidence>
<dbReference type="PROSITE" id="PS50043">
    <property type="entry name" value="HTH_LUXR_2"/>
    <property type="match status" value="1"/>
</dbReference>
<dbReference type="PANTHER" id="PTHR43214">
    <property type="entry name" value="TWO-COMPONENT RESPONSE REGULATOR"/>
    <property type="match status" value="1"/>
</dbReference>
<dbReference type="OrthoDB" id="4267514at2"/>
<dbReference type="InterPro" id="IPR039420">
    <property type="entry name" value="WalR-like"/>
</dbReference>
<dbReference type="Proteomes" id="UP000400924">
    <property type="component" value="Unassembled WGS sequence"/>
</dbReference>
<dbReference type="GO" id="GO:0003677">
    <property type="term" value="F:DNA binding"/>
    <property type="evidence" value="ECO:0007669"/>
    <property type="project" value="UniProtKB-KW"/>
</dbReference>
<reference evidence="3 4" key="1">
    <citation type="submission" date="2019-07" db="EMBL/GenBank/DDBJ databases">
        <title>New species of Amycolatopsis and Streptomyces.</title>
        <authorList>
            <person name="Duangmal K."/>
            <person name="Teo W.F.A."/>
            <person name="Lipun K."/>
        </authorList>
    </citation>
    <scope>NUCLEOTIDE SEQUENCE [LARGE SCALE GENOMIC DNA]</scope>
    <source>
        <strain evidence="3 4">NBRC 106415</strain>
    </source>
</reference>
<dbReference type="GO" id="GO:0006355">
    <property type="term" value="P:regulation of DNA-templated transcription"/>
    <property type="evidence" value="ECO:0007669"/>
    <property type="project" value="InterPro"/>
</dbReference>
<organism evidence="3 4">
    <name type="scientific">Streptomyces spongiae</name>
    <dbReference type="NCBI Taxonomy" id="565072"/>
    <lineage>
        <taxon>Bacteria</taxon>
        <taxon>Bacillati</taxon>
        <taxon>Actinomycetota</taxon>
        <taxon>Actinomycetes</taxon>
        <taxon>Kitasatosporales</taxon>
        <taxon>Streptomycetaceae</taxon>
        <taxon>Streptomyces</taxon>
    </lineage>
</organism>
<keyword evidence="1" id="KW-0238">DNA-binding</keyword>
<dbReference type="Gene3D" id="3.40.50.2300">
    <property type="match status" value="1"/>
</dbReference>
<name>A0A5N8XR82_9ACTN</name>
<keyword evidence="4" id="KW-1185">Reference proteome</keyword>
<sequence length="293" mass="31910">MVGALPFRVAVRTFLRARHLTRSGCREEEWCAGSGRPCHRRVLERLSTVGAGRVLTSVPGPTEGQTVRTSRRLITALRETDTAEVALACSIDDLTHDDWLDVYPSVSVSVTRVSPPYGELRSRPWHAIVLCCEEPARELARLIDHVGHVVPPVLVISPSAEMSQVGDAFRLGATSYLVVGDFTRSALSAAVGGTLHGHTHLSPRATTMLKQINCDRQPAEETPRHSLSPREREIMDLLATGFGALEIGGRLSLTEKTVRNNLSNIYAKLGVRGSTEAVLLWLGITPRRGQSVG</sequence>
<dbReference type="SUPFAM" id="SSF46894">
    <property type="entry name" value="C-terminal effector domain of the bipartite response regulators"/>
    <property type="match status" value="1"/>
</dbReference>
<comment type="caution">
    <text evidence="3">The sequence shown here is derived from an EMBL/GenBank/DDBJ whole genome shotgun (WGS) entry which is preliminary data.</text>
</comment>
<feature type="domain" description="HTH luxR-type" evidence="2">
    <location>
        <begin position="220"/>
        <end position="285"/>
    </location>
</feature>